<accession>A0A9D1FLR1</accession>
<gene>
    <name evidence="2" type="ORF">IAB51_03255</name>
</gene>
<evidence type="ECO:0000313" key="2">
    <source>
        <dbReference type="EMBL" id="HIS75807.1"/>
    </source>
</evidence>
<organism evidence="2 3">
    <name type="scientific">Candidatus Merdivicinus excrementipullorum</name>
    <dbReference type="NCBI Taxonomy" id="2840867"/>
    <lineage>
        <taxon>Bacteria</taxon>
        <taxon>Bacillati</taxon>
        <taxon>Bacillota</taxon>
        <taxon>Clostridia</taxon>
        <taxon>Eubacteriales</taxon>
        <taxon>Oscillospiraceae</taxon>
        <taxon>Oscillospiraceae incertae sedis</taxon>
        <taxon>Candidatus Merdivicinus</taxon>
    </lineage>
</organism>
<keyword evidence="1" id="KW-0812">Transmembrane</keyword>
<feature type="transmembrane region" description="Helical" evidence="1">
    <location>
        <begin position="194"/>
        <end position="213"/>
    </location>
</feature>
<protein>
    <submittedName>
        <fullName evidence="2">Uncharacterized protein</fullName>
    </submittedName>
</protein>
<evidence type="ECO:0000313" key="3">
    <source>
        <dbReference type="Proteomes" id="UP000824002"/>
    </source>
</evidence>
<evidence type="ECO:0000256" key="1">
    <source>
        <dbReference type="SAM" id="Phobius"/>
    </source>
</evidence>
<keyword evidence="1" id="KW-0472">Membrane</keyword>
<sequence length="288" mass="32665">MRFKRIICLLVMMIFPIIFAFPVFADMGPKPQVTVRVENPPEGLYYLDLLVSYQDDYQNLTEEELAAADPELLKELASLEEEGWYPALSGGTHIPLSGSLTGEPDGEEMVHVFGYAPPDSFRIILASQEGTTVSEVVDTHVFRSTVWFDAQTGEVSQRSWWLAYPFQYFTTLIPTLIIEGIVFLLFGFSLKKHWVFFLILNMSTQLLMYYILWCADKVGAPVIGFFYFLYMVPLEIFVTIVEAVAYSRCSLGKSGKRKVCCAVTANAASCFAGFFLAEPMFEWISRLF</sequence>
<keyword evidence="1" id="KW-1133">Transmembrane helix</keyword>
<feature type="transmembrane region" description="Helical" evidence="1">
    <location>
        <begin position="166"/>
        <end position="187"/>
    </location>
</feature>
<feature type="transmembrane region" description="Helical" evidence="1">
    <location>
        <begin position="225"/>
        <end position="247"/>
    </location>
</feature>
<name>A0A9D1FLR1_9FIRM</name>
<reference evidence="2" key="1">
    <citation type="submission" date="2020-10" db="EMBL/GenBank/DDBJ databases">
        <authorList>
            <person name="Gilroy R."/>
        </authorList>
    </citation>
    <scope>NUCLEOTIDE SEQUENCE</scope>
    <source>
        <strain evidence="2">CHK199-13235</strain>
    </source>
</reference>
<dbReference type="EMBL" id="DVJP01000026">
    <property type="protein sequence ID" value="HIS75807.1"/>
    <property type="molecule type" value="Genomic_DNA"/>
</dbReference>
<reference evidence="2" key="2">
    <citation type="journal article" date="2021" name="PeerJ">
        <title>Extensive microbial diversity within the chicken gut microbiome revealed by metagenomics and culture.</title>
        <authorList>
            <person name="Gilroy R."/>
            <person name="Ravi A."/>
            <person name="Getino M."/>
            <person name="Pursley I."/>
            <person name="Horton D.L."/>
            <person name="Alikhan N.F."/>
            <person name="Baker D."/>
            <person name="Gharbi K."/>
            <person name="Hall N."/>
            <person name="Watson M."/>
            <person name="Adriaenssens E.M."/>
            <person name="Foster-Nyarko E."/>
            <person name="Jarju S."/>
            <person name="Secka A."/>
            <person name="Antonio M."/>
            <person name="Oren A."/>
            <person name="Chaudhuri R.R."/>
            <person name="La Ragione R."/>
            <person name="Hildebrand F."/>
            <person name="Pallen M.J."/>
        </authorList>
    </citation>
    <scope>NUCLEOTIDE SEQUENCE</scope>
    <source>
        <strain evidence="2">CHK199-13235</strain>
    </source>
</reference>
<proteinExistence type="predicted"/>
<dbReference type="Proteomes" id="UP000824002">
    <property type="component" value="Unassembled WGS sequence"/>
</dbReference>
<comment type="caution">
    <text evidence="2">The sequence shown here is derived from an EMBL/GenBank/DDBJ whole genome shotgun (WGS) entry which is preliminary data.</text>
</comment>
<feature type="transmembrane region" description="Helical" evidence="1">
    <location>
        <begin position="259"/>
        <end position="277"/>
    </location>
</feature>
<dbReference type="AlphaFoldDB" id="A0A9D1FLR1"/>